<gene>
    <name evidence="3" type="primary">opgC</name>
    <name evidence="3" type="ORF">IHQ68_06835</name>
</gene>
<protein>
    <submittedName>
        <fullName evidence="3">OpgC domain-containing protein</fullName>
    </submittedName>
</protein>
<evidence type="ECO:0000313" key="3">
    <source>
        <dbReference type="EMBL" id="MDR4306331.1"/>
    </source>
</evidence>
<feature type="transmembrane region" description="Helical" evidence="2">
    <location>
        <begin position="180"/>
        <end position="200"/>
    </location>
</feature>
<name>A0ABU1DDZ2_9HYPH</name>
<dbReference type="PIRSF" id="PIRSF028704">
    <property type="entry name" value="UPC028704"/>
    <property type="match status" value="1"/>
</dbReference>
<evidence type="ECO:0000256" key="2">
    <source>
        <dbReference type="SAM" id="Phobius"/>
    </source>
</evidence>
<dbReference type="PANTHER" id="PTHR38592:SF3">
    <property type="entry name" value="BLL4819 PROTEIN"/>
    <property type="match status" value="1"/>
</dbReference>
<feature type="transmembrane region" description="Helical" evidence="2">
    <location>
        <begin position="241"/>
        <end position="261"/>
    </location>
</feature>
<dbReference type="EMBL" id="JADBEO010000011">
    <property type="protein sequence ID" value="MDR4306331.1"/>
    <property type="molecule type" value="Genomic_DNA"/>
</dbReference>
<keyword evidence="4" id="KW-1185">Reference proteome</keyword>
<feature type="transmembrane region" description="Helical" evidence="2">
    <location>
        <begin position="322"/>
        <end position="341"/>
    </location>
</feature>
<proteinExistence type="predicted"/>
<dbReference type="RefSeq" id="WP_309390125.1">
    <property type="nucleotide sequence ID" value="NZ_JADBEO010000011.1"/>
</dbReference>
<feature type="transmembrane region" description="Helical" evidence="2">
    <location>
        <begin position="26"/>
        <end position="49"/>
    </location>
</feature>
<sequence length="404" mass="45208">MTELHAPEKKPTDAPASSLRDWRIDFFRGLAIVFILWNHSAENVLSWFTTRHYGLSDSAELFVFLSGYAMATMFLAKFLVRPVTALPYAVMRAFTLYIHHITAFIVIATLASTYRGWAGSSVMERDLFIRPFFVATETVMPKLATLAYLPPLLDILPLYILLTLLIGVLFFLFRERWIYYVAFAIPVWALAWFTGLNFSSYPDTRLWSLNPLSWQAVFLAGFCVCLMRDEPWLRRVSASPVTLAVSVAILVVGFIGAAPWAQLGLSDWRVSWLPGWFDKMYASPVRLIHFLAMAHVATALIKKDNPLRDTIFARSMILIGRRSLPLFVICTVFAAASYAVFEWFGRSYLVQILYEGGMALVLVGLAYVANTVGEATRGKPKSAAARAPVQSGAADAPELAARHA</sequence>
<accession>A0ABU1DDZ2</accession>
<reference evidence="3" key="1">
    <citation type="submission" date="2020-10" db="EMBL/GenBank/DDBJ databases">
        <authorList>
            <person name="Abbas A."/>
            <person name="Razzaq R."/>
            <person name="Waqas M."/>
            <person name="Abbas N."/>
            <person name="Nielsen T.K."/>
            <person name="Hansen L.H."/>
            <person name="Hussain S."/>
            <person name="Shahid M."/>
        </authorList>
    </citation>
    <scope>NUCLEOTIDE SEQUENCE</scope>
    <source>
        <strain evidence="3">S14</strain>
    </source>
</reference>
<keyword evidence="2" id="KW-1133">Transmembrane helix</keyword>
<evidence type="ECO:0000313" key="4">
    <source>
        <dbReference type="Proteomes" id="UP001181622"/>
    </source>
</evidence>
<feature type="transmembrane region" description="Helical" evidence="2">
    <location>
        <begin position="96"/>
        <end position="115"/>
    </location>
</feature>
<keyword evidence="2" id="KW-0472">Membrane</keyword>
<organism evidence="3 4">
    <name type="scientific">Chelatococcus sambhunathii</name>
    <dbReference type="NCBI Taxonomy" id="363953"/>
    <lineage>
        <taxon>Bacteria</taxon>
        <taxon>Pseudomonadati</taxon>
        <taxon>Pseudomonadota</taxon>
        <taxon>Alphaproteobacteria</taxon>
        <taxon>Hyphomicrobiales</taxon>
        <taxon>Chelatococcaceae</taxon>
        <taxon>Chelatococcus</taxon>
    </lineage>
</organism>
<feature type="transmembrane region" description="Helical" evidence="2">
    <location>
        <begin position="155"/>
        <end position="173"/>
    </location>
</feature>
<dbReference type="PANTHER" id="PTHR38592">
    <property type="entry name" value="BLL4819 PROTEIN"/>
    <property type="match status" value="1"/>
</dbReference>
<evidence type="ECO:0000256" key="1">
    <source>
        <dbReference type="SAM" id="MobiDB-lite"/>
    </source>
</evidence>
<dbReference type="Proteomes" id="UP001181622">
    <property type="component" value="Unassembled WGS sequence"/>
</dbReference>
<dbReference type="Pfam" id="PF10129">
    <property type="entry name" value="OpgC_C"/>
    <property type="match status" value="1"/>
</dbReference>
<feature type="transmembrane region" description="Helical" evidence="2">
    <location>
        <begin position="281"/>
        <end position="301"/>
    </location>
</feature>
<keyword evidence="2" id="KW-0812">Transmembrane</keyword>
<feature type="transmembrane region" description="Helical" evidence="2">
    <location>
        <begin position="61"/>
        <end position="80"/>
    </location>
</feature>
<dbReference type="InterPro" id="IPR014550">
    <property type="entry name" value="UCP028704_OpgC"/>
</dbReference>
<feature type="transmembrane region" description="Helical" evidence="2">
    <location>
        <begin position="347"/>
        <end position="369"/>
    </location>
</feature>
<comment type="caution">
    <text evidence="3">The sequence shown here is derived from an EMBL/GenBank/DDBJ whole genome shotgun (WGS) entry which is preliminary data.</text>
</comment>
<feature type="transmembrane region" description="Helical" evidence="2">
    <location>
        <begin position="212"/>
        <end position="229"/>
    </location>
</feature>
<feature type="region of interest" description="Disordered" evidence="1">
    <location>
        <begin position="383"/>
        <end position="404"/>
    </location>
</feature>